<dbReference type="Proteomes" id="UP000016986">
    <property type="component" value="Unassembled WGS sequence"/>
</dbReference>
<proteinExistence type="predicted"/>
<name>U2YXW2_9EURY</name>
<accession>U2YXW2</accession>
<reference evidence="1 2" key="1">
    <citation type="submission" date="2013-09" db="EMBL/GenBank/DDBJ databases">
        <title>Whole genome sequencing of Halarchaeum acidiphilum strain MH1-52-1.</title>
        <authorList>
            <person name="Shimane Y."/>
            <person name="Minegishi H."/>
            <person name="Nishi S."/>
            <person name="Echigo A."/>
            <person name="Shuto A."/>
            <person name="Konishi M."/>
            <person name="Ito T."/>
            <person name="Ohkuma M."/>
            <person name="Ohta Y."/>
            <person name="Nagano Y."/>
            <person name="Tsubouchi T."/>
            <person name="Mori K."/>
            <person name="Usui K."/>
            <person name="Kamekura M."/>
            <person name="Usami R."/>
            <person name="Takaki Y."/>
            <person name="Hatada Y."/>
        </authorList>
    </citation>
    <scope>NUCLEOTIDE SEQUENCE [LARGE SCALE GENOMIC DNA]</scope>
    <source>
        <strain evidence="1 2">JCM 16109</strain>
    </source>
</reference>
<evidence type="ECO:0000313" key="2">
    <source>
        <dbReference type="Proteomes" id="UP000016986"/>
    </source>
</evidence>
<dbReference type="EMBL" id="BATA01000085">
    <property type="protein sequence ID" value="GAD53652.1"/>
    <property type="molecule type" value="Genomic_DNA"/>
</dbReference>
<keyword evidence="2" id="KW-1185">Reference proteome</keyword>
<dbReference type="AlphaFoldDB" id="U2YXW2"/>
<protein>
    <submittedName>
        <fullName evidence="1">Uncharacterized protein</fullName>
    </submittedName>
</protein>
<dbReference type="RefSeq" id="WP_020222771.1">
    <property type="nucleotide sequence ID" value="NZ_BANO01000352.1"/>
</dbReference>
<gene>
    <name evidence="1" type="ORF">MBEHAL_2412</name>
</gene>
<evidence type="ECO:0000313" key="1">
    <source>
        <dbReference type="EMBL" id="GAD53652.1"/>
    </source>
</evidence>
<sequence length="48" mass="4635">MSTASLQRVGLALVLLGGFASRGASGATVGYGSMALALVASPWSSAHG</sequence>
<comment type="caution">
    <text evidence="1">The sequence shown here is derived from an EMBL/GenBank/DDBJ whole genome shotgun (WGS) entry which is preliminary data.</text>
</comment>
<organism evidence="1 2">
    <name type="scientific">Halarchaeum acidiphilum MH1-52-1</name>
    <dbReference type="NCBI Taxonomy" id="1261545"/>
    <lineage>
        <taxon>Archaea</taxon>
        <taxon>Methanobacteriati</taxon>
        <taxon>Methanobacteriota</taxon>
        <taxon>Stenosarchaea group</taxon>
        <taxon>Halobacteria</taxon>
        <taxon>Halobacteriales</taxon>
        <taxon>Halobacteriaceae</taxon>
    </lineage>
</organism>